<dbReference type="PROSITE" id="PS51526">
    <property type="entry name" value="RFX_DBD"/>
    <property type="match status" value="1"/>
</dbReference>
<feature type="region of interest" description="Disordered" evidence="5">
    <location>
        <begin position="730"/>
        <end position="763"/>
    </location>
</feature>
<dbReference type="GO" id="GO:0006355">
    <property type="term" value="P:regulation of DNA-templated transcription"/>
    <property type="evidence" value="ECO:0007669"/>
    <property type="project" value="InterPro"/>
</dbReference>
<reference evidence="7 8" key="1">
    <citation type="journal article" date="2019" name="PLoS Biol.">
        <title>Sex chromosomes control vertical transmission of feminizing Wolbachia symbionts in an isopod.</title>
        <authorList>
            <person name="Becking T."/>
            <person name="Chebbi M.A."/>
            <person name="Giraud I."/>
            <person name="Moumen B."/>
            <person name="Laverre T."/>
            <person name="Caubet Y."/>
            <person name="Peccoud J."/>
            <person name="Gilbert C."/>
            <person name="Cordaux R."/>
        </authorList>
    </citation>
    <scope>NUCLEOTIDE SEQUENCE [LARGE SCALE GENOMIC DNA]</scope>
    <source>
        <strain evidence="7">ANa2</strain>
        <tissue evidence="7">Whole body excluding digestive tract and cuticle</tissue>
    </source>
</reference>
<dbReference type="GO" id="GO:0006325">
    <property type="term" value="P:chromatin organization"/>
    <property type="evidence" value="ECO:0007669"/>
    <property type="project" value="UniProtKB-KW"/>
</dbReference>
<proteinExistence type="predicted"/>
<dbReference type="EMBL" id="SEYY01011275">
    <property type="protein sequence ID" value="KAB7501230.1"/>
    <property type="molecule type" value="Genomic_DNA"/>
</dbReference>
<keyword evidence="2" id="KW-0805">Transcription regulation</keyword>
<evidence type="ECO:0000256" key="3">
    <source>
        <dbReference type="ARBA" id="ARBA00023163"/>
    </source>
</evidence>
<keyword evidence="3" id="KW-0804">Transcription</keyword>
<dbReference type="SUPFAM" id="SSF48371">
    <property type="entry name" value="ARM repeat"/>
    <property type="match status" value="1"/>
</dbReference>
<gene>
    <name evidence="7" type="primary">ARID2</name>
    <name evidence="7" type="ORF">Anas_10793</name>
</gene>
<sequence>MSVIHLRIYLDCFERINFLGEDGDERTNDGEEDEARSLRLKRSARALNIVPLSYNYQIHNVSDSVRSNSGMSTDQYKGSIYDRLALSLSCPLPNEHDFAFNMCTLLSNEGKHTLQLPQCPRLLDFMLSHTGVFRDRETQKYFISNYKEAKGKSLVQFWIDSIDDKSVLDLLSPDCYEPSGSVGSIIGSSVNRLSLGKERCGLPGELNHKLNSLCDLEGFSGDEREDSEYADSRNEDQRGKKINRFPQFCSSVKKSKDSMGGNLEQVLSCEIDLRLEPEDSEIFHLGRDLGLLDSEGTRISQVLHILRNLSFEEINIPTLAQSNTCLRFLVLCICSRWGGLAVGALDTLGNIAAEILMKDPAVYDQICRYLTIHDIMLLIYTLECLYSLSSMGSSSCNAIVRAKGSVQTLISLLTVEAQSYGPEACIGMKVVETVTGVVSEPENATVSAASQSSTTTTTTSTSQTGVTTSQTATVTSTSVGSNPKVLPKLSEPNKRVVPPEVEEFVTNWVTKNYIACPNFAIEQAIVYRHFAAAMHAMGRKTGLNPVLLSNCVRKVFGTSVGPSRRPVEDGTEKWHYNGIRRKEGVTVPAVADTKNSSGQNLNNSNIHLTPTPIVTASNIRKAAPNTTCSIESKAVVSQQPQLVVSPSQGSILKAQLSAPLRNSPSPVKIVQHQGVSGGVAISPNPSPSYSGTQSGQTGAHTIPRSDNSSLIKSLLANKVTTTMIPQYSTSPVHISGHNQSSPYQSTVFQKQQHQSPQPHLSVNNHTFIQPHQKAETSGTSNQPQTMLPSISRSFIQPSLTQGYNPSGMVVSKVGTTCGTFTSRHVTPGCVQVSRNMLKTESSSDTTESNKTVPFNGICNEFIKSEEEINSSESKKVLSFEGIFQNGIKDKEDEAPLFRDGQNEKKNILADLLKETLGGDVLNGMVEKDLRVTEKGIQVVSHMPYARVNGPSNGQMESTQVGIKRPATPDNQGSVKRLAIEDPRAGQDSRITLYVSQNGNDGEVLSQGHQVILNQGQQATSTGGQVGIASQTVMTPQGQMIIQRPSSQGSVIVQQSPQIISAGTANQIIAQRTPHHSQVITYTTQSQGQAITTCSTTPVIGSGQTQMIATQGGSVITSGSGQVIQQVIAHGQGGQKVILHGNQLSQVLGGQVLLPQAGGQNILVPQSGSLSGQVIMQSVSVPSSSQNPVLVQSTNGHNQVLVQSGGQGQVLLHGGSGQSQLVVSGVSQGQAVVNTGGQTMIFTTANGQQVMVGGNQGGQHVVMSGGSQGQGQMLVQGSTMVVSSNQPQSGPVVLPRQVVQVVSSSANTPQQTITPAPIRVVKSSVASHEPNSNVYSPNMVSVQVHTGGGVAPPPSGPIATPVTQSSGPISVSTPHIPAPQVLSSGVARRPKTSSGLYYVCEWRGCNQVFSTPGQVYHHACKIHCPPHIVELTCQWVGCDAMVRKRFSAMTHIHDRHCNEQLLQVLALRRQQIATSGKTDIPVPQTPPPHPGYAPNAAYHAIKRHALEVINQRDAVVNNSYEKECF</sequence>
<evidence type="ECO:0000313" key="8">
    <source>
        <dbReference type="Proteomes" id="UP000326759"/>
    </source>
</evidence>
<keyword evidence="4" id="KW-0539">Nucleus</keyword>
<feature type="compositionally biased region" description="Polar residues" evidence="5">
    <location>
        <begin position="687"/>
        <end position="706"/>
    </location>
</feature>
<dbReference type="InterPro" id="IPR052406">
    <property type="entry name" value="Chromatin_Remodeling_Comp"/>
</dbReference>
<dbReference type="PANTHER" id="PTHR22970:SF14">
    <property type="entry name" value="AT-RICH INTERACTIVE DOMAIN-CONTAINING PROTEIN 2"/>
    <property type="match status" value="1"/>
</dbReference>
<evidence type="ECO:0000256" key="5">
    <source>
        <dbReference type="SAM" id="MobiDB-lite"/>
    </source>
</evidence>
<comment type="caution">
    <text evidence="7">The sequence shown here is derived from an EMBL/GenBank/DDBJ whole genome shotgun (WGS) entry which is preliminary data.</text>
</comment>
<dbReference type="GO" id="GO:0003677">
    <property type="term" value="F:DNA binding"/>
    <property type="evidence" value="ECO:0007669"/>
    <property type="project" value="InterPro"/>
</dbReference>
<name>A0A5N5T886_9CRUS</name>
<feature type="non-terminal residue" evidence="7">
    <location>
        <position position="1524"/>
    </location>
</feature>
<keyword evidence="1" id="KW-0156">Chromatin regulator</keyword>
<feature type="compositionally biased region" description="Low complexity" evidence="5">
    <location>
        <begin position="444"/>
        <end position="481"/>
    </location>
</feature>
<evidence type="ECO:0000259" key="6">
    <source>
        <dbReference type="PROSITE" id="PS51526"/>
    </source>
</evidence>
<organism evidence="7 8">
    <name type="scientific">Armadillidium nasatum</name>
    <dbReference type="NCBI Taxonomy" id="96803"/>
    <lineage>
        <taxon>Eukaryota</taxon>
        <taxon>Metazoa</taxon>
        <taxon>Ecdysozoa</taxon>
        <taxon>Arthropoda</taxon>
        <taxon>Crustacea</taxon>
        <taxon>Multicrustacea</taxon>
        <taxon>Malacostraca</taxon>
        <taxon>Eumalacostraca</taxon>
        <taxon>Peracarida</taxon>
        <taxon>Isopoda</taxon>
        <taxon>Oniscidea</taxon>
        <taxon>Crinocheta</taxon>
        <taxon>Armadillidiidae</taxon>
        <taxon>Armadillidium</taxon>
    </lineage>
</organism>
<feature type="region of interest" description="Disordered" evidence="5">
    <location>
        <begin position="444"/>
        <end position="491"/>
    </location>
</feature>
<protein>
    <submittedName>
        <fullName evidence="7">AT-rich interactive domain-containing protein 2</fullName>
    </submittedName>
</protein>
<dbReference type="InterPro" id="IPR013087">
    <property type="entry name" value="Znf_C2H2_type"/>
</dbReference>
<dbReference type="InterPro" id="IPR016024">
    <property type="entry name" value="ARM-type_fold"/>
</dbReference>
<dbReference type="Pfam" id="PF02257">
    <property type="entry name" value="RFX_DNA_binding"/>
    <property type="match status" value="1"/>
</dbReference>
<dbReference type="PROSITE" id="PS00028">
    <property type="entry name" value="ZINC_FINGER_C2H2_1"/>
    <property type="match status" value="1"/>
</dbReference>
<evidence type="ECO:0000256" key="2">
    <source>
        <dbReference type="ARBA" id="ARBA00023015"/>
    </source>
</evidence>
<evidence type="ECO:0000256" key="1">
    <source>
        <dbReference type="ARBA" id="ARBA00022853"/>
    </source>
</evidence>
<accession>A0A5N5T886</accession>
<dbReference type="InterPro" id="IPR036388">
    <property type="entry name" value="WH-like_DNA-bd_sf"/>
</dbReference>
<evidence type="ECO:0000313" key="7">
    <source>
        <dbReference type="EMBL" id="KAB7501230.1"/>
    </source>
</evidence>
<feature type="domain" description="RFX-type winged-helix" evidence="6">
    <location>
        <begin position="505"/>
        <end position="583"/>
    </location>
</feature>
<keyword evidence="8" id="KW-1185">Reference proteome</keyword>
<feature type="region of interest" description="Disordered" evidence="5">
    <location>
        <begin position="676"/>
        <end position="706"/>
    </location>
</feature>
<dbReference type="InterPro" id="IPR003150">
    <property type="entry name" value="DNA-bd_RFX"/>
</dbReference>
<evidence type="ECO:0000256" key="4">
    <source>
        <dbReference type="ARBA" id="ARBA00023242"/>
    </source>
</evidence>
<dbReference type="Proteomes" id="UP000326759">
    <property type="component" value="Unassembled WGS sequence"/>
</dbReference>
<dbReference type="SMART" id="SM00355">
    <property type="entry name" value="ZnF_C2H2"/>
    <property type="match status" value="2"/>
</dbReference>
<dbReference type="PANTHER" id="PTHR22970">
    <property type="entry name" value="AT-RICH INTERACTIVE DOMAIN-CONTAINING PROTEIN 2"/>
    <property type="match status" value="1"/>
</dbReference>
<dbReference type="OrthoDB" id="338531at2759"/>
<dbReference type="Gene3D" id="1.25.10.10">
    <property type="entry name" value="Leucine-rich Repeat Variant"/>
    <property type="match status" value="1"/>
</dbReference>
<dbReference type="Gene3D" id="1.10.10.10">
    <property type="entry name" value="Winged helix-like DNA-binding domain superfamily/Winged helix DNA-binding domain"/>
    <property type="match status" value="1"/>
</dbReference>
<dbReference type="InterPro" id="IPR011989">
    <property type="entry name" value="ARM-like"/>
</dbReference>